<sequence length="106" mass="11282">MKMKTTLQMLTAATVAMVLAGCETTRDGNGITDGGYDGGPLADGVANIWVDPDGCQHWYIDDGLEGYMTPRLNRDGTPRCQDDRGAIVLKDGSTMMAEQEPAMPGA</sequence>
<dbReference type="AlphaFoldDB" id="A0A1I6GT47"/>
<accession>A0A1I6GT47</accession>
<dbReference type="EMBL" id="FOYP01000001">
    <property type="protein sequence ID" value="SFR45217.1"/>
    <property type="molecule type" value="Genomic_DNA"/>
</dbReference>
<organism evidence="2 3">
    <name type="scientific">Yoonia tamlensis</name>
    <dbReference type="NCBI Taxonomy" id="390270"/>
    <lineage>
        <taxon>Bacteria</taxon>
        <taxon>Pseudomonadati</taxon>
        <taxon>Pseudomonadota</taxon>
        <taxon>Alphaproteobacteria</taxon>
        <taxon>Rhodobacterales</taxon>
        <taxon>Paracoccaceae</taxon>
        <taxon>Yoonia</taxon>
    </lineage>
</organism>
<evidence type="ECO:0000313" key="2">
    <source>
        <dbReference type="EMBL" id="SFR45217.1"/>
    </source>
</evidence>
<keyword evidence="3" id="KW-1185">Reference proteome</keyword>
<feature type="chain" id="PRO_5011476632" description="Lipoprotein" evidence="1">
    <location>
        <begin position="21"/>
        <end position="106"/>
    </location>
</feature>
<name>A0A1I6GT47_9RHOB</name>
<evidence type="ECO:0000256" key="1">
    <source>
        <dbReference type="SAM" id="SignalP"/>
    </source>
</evidence>
<evidence type="ECO:0000313" key="3">
    <source>
        <dbReference type="Proteomes" id="UP000199478"/>
    </source>
</evidence>
<protein>
    <recommendedName>
        <fullName evidence="4">Lipoprotein</fullName>
    </recommendedName>
</protein>
<reference evidence="3" key="1">
    <citation type="submission" date="2016-10" db="EMBL/GenBank/DDBJ databases">
        <authorList>
            <person name="Varghese N."/>
            <person name="Submissions S."/>
        </authorList>
    </citation>
    <scope>NUCLEOTIDE SEQUENCE [LARGE SCALE GENOMIC DNA]</scope>
    <source>
        <strain evidence="3">DSM 26879</strain>
    </source>
</reference>
<feature type="signal peptide" evidence="1">
    <location>
        <begin position="1"/>
        <end position="20"/>
    </location>
</feature>
<dbReference type="PROSITE" id="PS51257">
    <property type="entry name" value="PROKAR_LIPOPROTEIN"/>
    <property type="match status" value="1"/>
</dbReference>
<dbReference type="STRING" id="390270.SAMN04488005_2116"/>
<evidence type="ECO:0008006" key="4">
    <source>
        <dbReference type="Google" id="ProtNLM"/>
    </source>
</evidence>
<gene>
    <name evidence="2" type="ORF">SAMN04488005_2116</name>
</gene>
<proteinExistence type="predicted"/>
<keyword evidence="1" id="KW-0732">Signal</keyword>
<dbReference type="Proteomes" id="UP000199478">
    <property type="component" value="Unassembled WGS sequence"/>
</dbReference>